<dbReference type="EMBL" id="PKSG01000274">
    <property type="protein sequence ID" value="POR37173.1"/>
    <property type="molecule type" value="Genomic_DNA"/>
</dbReference>
<feature type="region of interest" description="Disordered" evidence="1">
    <location>
        <begin position="264"/>
        <end position="341"/>
    </location>
</feature>
<feature type="compositionally biased region" description="Basic and acidic residues" evidence="1">
    <location>
        <begin position="41"/>
        <end position="51"/>
    </location>
</feature>
<keyword evidence="3" id="KW-1185">Reference proteome</keyword>
<dbReference type="OrthoDB" id="5374349at2759"/>
<gene>
    <name evidence="2" type="ORF">TPAR_02647</name>
</gene>
<organism evidence="2 3">
    <name type="scientific">Tolypocladium paradoxum</name>
    <dbReference type="NCBI Taxonomy" id="94208"/>
    <lineage>
        <taxon>Eukaryota</taxon>
        <taxon>Fungi</taxon>
        <taxon>Dikarya</taxon>
        <taxon>Ascomycota</taxon>
        <taxon>Pezizomycotina</taxon>
        <taxon>Sordariomycetes</taxon>
        <taxon>Hypocreomycetidae</taxon>
        <taxon>Hypocreales</taxon>
        <taxon>Ophiocordycipitaceae</taxon>
        <taxon>Tolypocladium</taxon>
    </lineage>
</organism>
<evidence type="ECO:0000256" key="1">
    <source>
        <dbReference type="SAM" id="MobiDB-lite"/>
    </source>
</evidence>
<accession>A0A2S4L409</accession>
<dbReference type="Proteomes" id="UP000237481">
    <property type="component" value="Unassembled WGS sequence"/>
</dbReference>
<sequence length="341" mass="36707">MSQHAASWTGSSKALTMAPAASDFQKIITDARERKRNEALADRIFSRDRRQSAPSKLKPTPGGSLASRVGVRKVCRLRAPQRRGWLCTADPRFSLQQQQRVSSVATRRASVPSGNVNGEWTHDLHDSLNARPAPLGSRITLPGANKQKTTATQRRSRLASAVDRMDVDQVNVVSSKGMSIRGLAGPFAVMGQNFAPGTTAADIESAMTPIGGEMVSCKIVKTTPFLMAEMVFASREGGELVIDTFNDKTADGRLLKVYPKVGGYQPSASTNSPPANAPNGPRATRNTARDQVIDGSMGFSGDLMDTDNNSSKSSSRPLYSDKIVAGNRRGRGFQRGRAFGR</sequence>
<feature type="region of interest" description="Disordered" evidence="1">
    <location>
        <begin position="41"/>
        <end position="66"/>
    </location>
</feature>
<protein>
    <recommendedName>
        <fullName evidence="4">RNA-binding protein</fullName>
    </recommendedName>
</protein>
<feature type="compositionally biased region" description="Polar residues" evidence="1">
    <location>
        <begin position="306"/>
        <end position="317"/>
    </location>
</feature>
<evidence type="ECO:0008006" key="4">
    <source>
        <dbReference type="Google" id="ProtNLM"/>
    </source>
</evidence>
<reference evidence="2 3" key="1">
    <citation type="submission" date="2018-01" db="EMBL/GenBank/DDBJ databases">
        <title>Harnessing the power of phylogenomics to disentangle the directionality and signatures of interkingdom host jumping in the parasitic fungal genus Tolypocladium.</title>
        <authorList>
            <person name="Quandt C.A."/>
            <person name="Patterson W."/>
            <person name="Spatafora J.W."/>
        </authorList>
    </citation>
    <scope>NUCLEOTIDE SEQUENCE [LARGE SCALE GENOMIC DNA]</scope>
    <source>
        <strain evidence="2 3">NRBC 100945</strain>
    </source>
</reference>
<dbReference type="InterPro" id="IPR035979">
    <property type="entry name" value="RBD_domain_sf"/>
</dbReference>
<evidence type="ECO:0000313" key="2">
    <source>
        <dbReference type="EMBL" id="POR37173.1"/>
    </source>
</evidence>
<dbReference type="CDD" id="cd00590">
    <property type="entry name" value="RRM_SF"/>
    <property type="match status" value="1"/>
</dbReference>
<comment type="caution">
    <text evidence="2">The sequence shown here is derived from an EMBL/GenBank/DDBJ whole genome shotgun (WGS) entry which is preliminary data.</text>
</comment>
<feature type="compositionally biased region" description="Basic residues" evidence="1">
    <location>
        <begin position="328"/>
        <end position="341"/>
    </location>
</feature>
<evidence type="ECO:0000313" key="3">
    <source>
        <dbReference type="Proteomes" id="UP000237481"/>
    </source>
</evidence>
<dbReference type="GO" id="GO:0003676">
    <property type="term" value="F:nucleic acid binding"/>
    <property type="evidence" value="ECO:0007669"/>
    <property type="project" value="InterPro"/>
</dbReference>
<dbReference type="AlphaFoldDB" id="A0A2S4L409"/>
<dbReference type="STRING" id="94208.A0A2S4L409"/>
<dbReference type="SUPFAM" id="SSF54928">
    <property type="entry name" value="RNA-binding domain, RBD"/>
    <property type="match status" value="1"/>
</dbReference>
<name>A0A2S4L409_9HYPO</name>
<proteinExistence type="predicted"/>